<dbReference type="PRINTS" id="PR00453">
    <property type="entry name" value="VWFADOMAIN"/>
</dbReference>
<dbReference type="InterPro" id="IPR013519">
    <property type="entry name" value="Int_alpha_beta-p"/>
</dbReference>
<feature type="repeat" description="ANK" evidence="16">
    <location>
        <begin position="1279"/>
        <end position="1311"/>
    </location>
</feature>
<dbReference type="SMART" id="SM00327">
    <property type="entry name" value="VWA"/>
    <property type="match status" value="1"/>
</dbReference>
<accession>A0A091DIV7</accession>
<dbReference type="Pfam" id="PF08441">
    <property type="entry name" value="Integrin_A_Ig_1"/>
    <property type="match status" value="1"/>
</dbReference>
<feature type="repeat" description="ANK" evidence="16">
    <location>
        <begin position="1312"/>
        <end position="1344"/>
    </location>
</feature>
<evidence type="ECO:0000256" key="13">
    <source>
        <dbReference type="ARBA" id="ARBA00023157"/>
    </source>
</evidence>
<dbReference type="Pfam" id="PF00092">
    <property type="entry name" value="VWA"/>
    <property type="match status" value="1"/>
</dbReference>
<gene>
    <name evidence="22" type="ORF">H920_07577</name>
</gene>
<feature type="compositionally biased region" description="Acidic residues" evidence="20">
    <location>
        <begin position="1471"/>
        <end position="1485"/>
    </location>
</feature>
<dbReference type="InterPro" id="IPR036465">
    <property type="entry name" value="vWFA_dom_sf"/>
</dbReference>
<evidence type="ECO:0000256" key="16">
    <source>
        <dbReference type="PROSITE-ProRule" id="PRU00023"/>
    </source>
</evidence>
<reference evidence="22 23" key="1">
    <citation type="submission" date="2013-11" db="EMBL/GenBank/DDBJ databases">
        <title>The Damaraland mole rat (Fukomys damarensis) genome and evolution of African mole rats.</title>
        <authorList>
            <person name="Gladyshev V.N."/>
            <person name="Fang X."/>
        </authorList>
    </citation>
    <scope>NUCLEOTIDE SEQUENCE [LARGE SCALE GENOMIC DNA]</scope>
    <source>
        <tissue evidence="22">Liver</tissue>
    </source>
</reference>
<dbReference type="SUPFAM" id="SSF53300">
    <property type="entry name" value="vWA-like"/>
    <property type="match status" value="1"/>
</dbReference>
<keyword evidence="13" id="KW-1015">Disulfide bond</keyword>
<evidence type="ECO:0000256" key="5">
    <source>
        <dbReference type="ARBA" id="ARBA00022729"/>
    </source>
</evidence>
<keyword evidence="14 18" id="KW-0675">Receptor</keyword>
<evidence type="ECO:0000259" key="21">
    <source>
        <dbReference type="PROSITE" id="PS50234"/>
    </source>
</evidence>
<dbReference type="PROSITE" id="PS50234">
    <property type="entry name" value="VWFA"/>
    <property type="match status" value="1"/>
</dbReference>
<evidence type="ECO:0000256" key="2">
    <source>
        <dbReference type="ARBA" id="ARBA00008054"/>
    </source>
</evidence>
<keyword evidence="23" id="KW-1185">Reference proteome</keyword>
<feature type="domain" description="VWFA" evidence="21">
    <location>
        <begin position="167"/>
        <end position="350"/>
    </location>
</feature>
<dbReference type="Pfam" id="PF12796">
    <property type="entry name" value="Ank_2"/>
    <property type="match status" value="2"/>
</dbReference>
<dbReference type="InterPro" id="IPR002110">
    <property type="entry name" value="Ankyrin_rpt"/>
</dbReference>
<dbReference type="GO" id="GO:0009897">
    <property type="term" value="C:external side of plasma membrane"/>
    <property type="evidence" value="ECO:0007669"/>
    <property type="project" value="TreeGrafter"/>
</dbReference>
<feature type="repeat" description="FG-GAP" evidence="17">
    <location>
        <begin position="361"/>
        <end position="412"/>
    </location>
</feature>
<keyword evidence="3 18" id="KW-0812">Transmembrane</keyword>
<dbReference type="FunFam" id="3.40.50.410:FF:000012">
    <property type="entry name" value="Integrin, alpha 10"/>
    <property type="match status" value="1"/>
</dbReference>
<feature type="repeat" description="FG-GAP" evidence="17">
    <location>
        <begin position="24"/>
        <end position="85"/>
    </location>
</feature>
<evidence type="ECO:0000256" key="17">
    <source>
        <dbReference type="PROSITE-ProRule" id="PRU00803"/>
    </source>
</evidence>
<dbReference type="STRING" id="885580.ENSFDAP00000021408"/>
<dbReference type="eggNOG" id="KOG3637">
    <property type="taxonomic scope" value="Eukaryota"/>
</dbReference>
<dbReference type="Gene3D" id="2.60.40.1530">
    <property type="entry name" value="ntegrin, alpha v. Chain A, domain 4"/>
    <property type="match status" value="1"/>
</dbReference>
<evidence type="ECO:0000256" key="12">
    <source>
        <dbReference type="ARBA" id="ARBA00023136"/>
    </source>
</evidence>
<dbReference type="GO" id="GO:0008305">
    <property type="term" value="C:integrin complex"/>
    <property type="evidence" value="ECO:0007669"/>
    <property type="project" value="InterPro"/>
</dbReference>
<dbReference type="SUPFAM" id="SSF69179">
    <property type="entry name" value="Integrin domains"/>
    <property type="match status" value="3"/>
</dbReference>
<keyword evidence="19" id="KW-0175">Coiled coil</keyword>
<evidence type="ECO:0000256" key="14">
    <source>
        <dbReference type="ARBA" id="ARBA00023170"/>
    </source>
</evidence>
<evidence type="ECO:0000313" key="22">
    <source>
        <dbReference type="EMBL" id="KFO31027.1"/>
    </source>
</evidence>
<evidence type="ECO:0000313" key="23">
    <source>
        <dbReference type="Proteomes" id="UP000028990"/>
    </source>
</evidence>
<dbReference type="PRINTS" id="PR01185">
    <property type="entry name" value="INTEGRINA"/>
</dbReference>
<comment type="similarity">
    <text evidence="2 18">Belongs to the integrin alpha chain family.</text>
</comment>
<dbReference type="PANTHER" id="PTHR23220">
    <property type="entry name" value="INTEGRIN ALPHA"/>
    <property type="match status" value="1"/>
</dbReference>
<feature type="repeat" description="FG-GAP" evidence="17">
    <location>
        <begin position="597"/>
        <end position="657"/>
    </location>
</feature>
<comment type="subcellular location">
    <subcellularLocation>
        <location evidence="1 18">Membrane</location>
        <topology evidence="1 18">Single-pass type I membrane protein</topology>
    </subcellularLocation>
</comment>
<dbReference type="Pfam" id="PF01839">
    <property type="entry name" value="FG-GAP"/>
    <property type="match status" value="2"/>
</dbReference>
<dbReference type="GO" id="GO:0046872">
    <property type="term" value="F:metal ion binding"/>
    <property type="evidence" value="ECO:0007669"/>
    <property type="project" value="UniProtKB-KW"/>
</dbReference>
<dbReference type="InterPro" id="IPR036770">
    <property type="entry name" value="Ankyrin_rpt-contain_sf"/>
</dbReference>
<dbReference type="Gene3D" id="2.130.10.130">
    <property type="entry name" value="Integrin alpha, N-terminal"/>
    <property type="match status" value="2"/>
</dbReference>
<dbReference type="GO" id="GO:0098609">
    <property type="term" value="P:cell-cell adhesion"/>
    <property type="evidence" value="ECO:0007669"/>
    <property type="project" value="TreeGrafter"/>
</dbReference>
<dbReference type="GO" id="GO:0007229">
    <property type="term" value="P:integrin-mediated signaling pathway"/>
    <property type="evidence" value="ECO:0007669"/>
    <property type="project" value="UniProtKB-KW"/>
</dbReference>
<feature type="region of interest" description="Disordered" evidence="20">
    <location>
        <begin position="1540"/>
        <end position="1669"/>
    </location>
</feature>
<evidence type="ECO:0000256" key="6">
    <source>
        <dbReference type="ARBA" id="ARBA00022737"/>
    </source>
</evidence>
<dbReference type="GO" id="GO:0007160">
    <property type="term" value="P:cell-matrix adhesion"/>
    <property type="evidence" value="ECO:0007669"/>
    <property type="project" value="TreeGrafter"/>
</dbReference>
<dbReference type="Gene3D" id="2.60.40.1460">
    <property type="entry name" value="Integrin domains. Chain A, domain 2"/>
    <property type="match status" value="1"/>
</dbReference>
<evidence type="ECO:0000256" key="19">
    <source>
        <dbReference type="SAM" id="Coils"/>
    </source>
</evidence>
<dbReference type="GO" id="GO:0033627">
    <property type="term" value="P:cell adhesion mediated by integrin"/>
    <property type="evidence" value="ECO:0007669"/>
    <property type="project" value="TreeGrafter"/>
</dbReference>
<dbReference type="InterPro" id="IPR013517">
    <property type="entry name" value="FG-GAP"/>
</dbReference>
<sequence>MEPPLFPHLFLPLVCLTGLGSPFNLDVYHPRLFTGPPEAEFGYSVLQHVGGGQRWMLVGAPWDGPSGDRRGDVYRCPIDSPHSAPCAKSHLGDYQLGNSSHPAVNMHLGMSLLQTDADGGFLACAPLWSRACGSSVFSSGICARVDASFRPRGSLAPTAQRCPTYMDVVIVLDGSNSIYPWSEVQTFLRRLVGRLFIDPEQIQVGLVQYGESPVHEWSLGDFRTKGEVVRAARNLSRQEGRETKTAQAILVACTEGFSQSRGGRPEAARLLVVVTDGESHDGEELPAALKACEAGKVTRYGIAVLGHYLRRQRDPTSFLREIRAIASDPDERFFFNVTDEAALTDIVDALGDRIFGLEGSHGENESSFGLEMSQIGFSTHQLKDGILFGMVGAYDWGGSVLWLEEGQRLFPPRTALEDEFPPALQNHAAYLGYSVSSMLLPGGRRLFLSGAPRFRHRGKVIAFQLKKDGTVRVAHSLQGEQIGSYFGSELCPLDTDGDGTTDVLLVAAPMFLGPQNKETGRVYVYQVGQQSLLMLQGILQPEPPQDARFGFAMGALPDLNQDGFTDVAVGAPLEDGHRGALYLFHGAQGGVRPHPAQRIAAVSMPQALSYFGRSVDGRLDLDGDDLVDVAVGAQGAAVLLSSQPIVRVAPSLDVTPAAISVVRRDCRRRGQEAVCLTATLCFHVTSRSPGRWDRQFYMWMTASLDEWTAGARAAFDGSGQRLSPVRLQLRLGNVTCEQLHFHVQDTSDYLRPVVLTATFALDNTTKSGPVLDEGSPTSVQKLVPFSKDCGPDNECVTDLVLRANMDIRGSRKAPFVVQGGRRKVLASATLENRKENAYNTSLSLTFSKNLHLASLIPQVPVEEGVWEEGRKKEEDQGIDPGCERDIPVKVECAAPTPHARLCSVGYPAFQTGAKVTFLLEFEFSCASLLSQVFMRLTASSSSLERNRTLQDNTAQTSAYVQYEPHLVFSSESTLHRYEVHPYRILSLGPGPEFKTTLRVQNLGCYGVSGLIVSALLPAVAHGGNYFLSLSEVITDSDSASCTMQNLTEPPGPPVHPEELQHTNRLNGTNTRCQVLRCRLGQLAKGAEVSIGLLRLVHNEFFRRAKFKSLTVVSTFELGTEERSVLRLTEASRWSESLLEVIQTRPVFISLWILIGSVLGGLLLLALLVFCLWKVERWNRRDQKLLEAVQRGDVGRVAALTSRKSARPTKLDSNGQSPFHLAASKGLTECLRVLLANGADINSKNEDGSTALHLATISCQPQCVKILLQHGANEDAVDAENRSPLHWAASSGCASSVLLLCDHEAFLDVLDNDGHTPLMIASLGGHAAICSQLLQRGARVNVTDKDDKSALILACEKGSAEVAELLLSHGADAGAVDSRGNDALHYALCTQDKTLWRLLRQALNRRRRGGIDWTSMAPGPGKKGGETVILWSRSSRRKSGQRLVQHPDLASQASPSEPHVGSPSQSPWRAEPEEEQEEEEDEDPCSEEWRWKYEEEQKKVSRLEQELVQKTEECKAQAVAFLDLESQIREQVQELVLLLSQESRAPGGQSSRLRPGGDGMEQGCPLDLLAERIQELKKQQQAAAIVNQEAKRVEEWSVPGETHDVRGKSPPEEQGPPQSPRSEATRKSTGQQLTRGGQALVPNHTSQQPADQKERAQASGVEATDTVAEPVGTAAMNQLLLQLREELAAVWREKDAARGAFSRPVLEGALGTPRAEAAAAAWEKMEARLEQVLVRLDQAKASLKAEPEIPGPESRARAPKAAPRCIKEYGEKEQLALGARGEPLGVPGERFPGGGCPKGQLEKEVSALRLSNSNLLEELGELGRERQRLQGELQSLSQRLQREFVPKPEAQVQLQQLQRSVGLLTEELAKEKEATEKLRKRLAEENRRLRAPQAPAGELAAFSKALASPQVEALGQDLRKLEEELRAVQAAMSGKSQEITKLKQLLYQATEEVAEVRARAAASLRQHEKMRAALAAQQERQASELRGRSDQFEKTTELLKEKTEHLMEACQDKEAKVKELLKNLEQLSEEVLSVRGENARLALKLQDSQKNSEEIITAYRSHLLNAAQGYMEQDVYNVLLRILSMQEEGGSPAP</sequence>
<dbReference type="PROSITE" id="PS50297">
    <property type="entry name" value="ANK_REP_REGION"/>
    <property type="match status" value="4"/>
</dbReference>
<evidence type="ECO:0000256" key="4">
    <source>
        <dbReference type="ARBA" id="ARBA00022723"/>
    </source>
</evidence>
<dbReference type="CDD" id="cd01469">
    <property type="entry name" value="vWA_integrins_alpha_subunit"/>
    <property type="match status" value="1"/>
</dbReference>
<feature type="repeat" description="FG-GAP" evidence="17">
    <location>
        <begin position="95"/>
        <end position="154"/>
    </location>
</feature>
<keyword evidence="11 18" id="KW-0401">Integrin</keyword>
<proteinExistence type="inferred from homology"/>
<keyword evidence="12 18" id="KW-0472">Membrane</keyword>
<feature type="compositionally biased region" description="Basic and acidic residues" evidence="20">
    <location>
        <begin position="1568"/>
        <end position="1577"/>
    </location>
</feature>
<dbReference type="InterPro" id="IPR048285">
    <property type="entry name" value="Integrin_alpha_Ig-like_2"/>
</dbReference>
<keyword evidence="5 18" id="KW-0732">Signal</keyword>
<dbReference type="SMART" id="SM00248">
    <property type="entry name" value="ANK"/>
    <property type="match status" value="6"/>
</dbReference>
<evidence type="ECO:0000256" key="10">
    <source>
        <dbReference type="ARBA" id="ARBA00022989"/>
    </source>
</evidence>
<dbReference type="InterPro" id="IPR000413">
    <property type="entry name" value="Integrin_alpha"/>
</dbReference>
<evidence type="ECO:0000256" key="8">
    <source>
        <dbReference type="ARBA" id="ARBA00022842"/>
    </source>
</evidence>
<evidence type="ECO:0000256" key="15">
    <source>
        <dbReference type="ARBA" id="ARBA00023180"/>
    </source>
</evidence>
<dbReference type="InterPro" id="IPR028994">
    <property type="entry name" value="Integrin_alpha_N"/>
</dbReference>
<keyword evidence="16" id="KW-0040">ANK repeat</keyword>
<dbReference type="InterPro" id="IPR002035">
    <property type="entry name" value="VWF_A"/>
</dbReference>
<evidence type="ECO:0000256" key="20">
    <source>
        <dbReference type="SAM" id="MobiDB-lite"/>
    </source>
</evidence>
<dbReference type="FunFam" id="2.130.10.130:FF:000004">
    <property type="entry name" value="Integrin subunit alpha 10"/>
    <property type="match status" value="1"/>
</dbReference>
<dbReference type="Gene3D" id="3.40.50.410">
    <property type="entry name" value="von Willebrand factor, type A domain"/>
    <property type="match status" value="1"/>
</dbReference>
<keyword evidence="15" id="KW-0325">Glycoprotein</keyword>
<keyword evidence="8" id="KW-0460">Magnesium</keyword>
<dbReference type="Gene3D" id="1.20.5.930">
    <property type="entry name" value="Bicelle-embedded integrin alpha(iib) transmembrane segment"/>
    <property type="match status" value="1"/>
</dbReference>
<dbReference type="Gene3D" id="2.60.40.1510">
    <property type="entry name" value="ntegrin, alpha v. Chain A, domain 3"/>
    <property type="match status" value="1"/>
</dbReference>
<dbReference type="SUPFAM" id="SSF48403">
    <property type="entry name" value="Ankyrin repeat"/>
    <property type="match status" value="1"/>
</dbReference>
<dbReference type="EMBL" id="KN122330">
    <property type="protein sequence ID" value="KFO31027.1"/>
    <property type="molecule type" value="Genomic_DNA"/>
</dbReference>
<dbReference type="InterPro" id="IPR013649">
    <property type="entry name" value="Integrin_alpha_Ig-like_1"/>
</dbReference>
<feature type="repeat" description="FG-GAP" evidence="17">
    <location>
        <begin position="535"/>
        <end position="593"/>
    </location>
</feature>
<feature type="chain" id="PRO_5001422838" evidence="18">
    <location>
        <begin position="23"/>
        <end position="2093"/>
    </location>
</feature>
<dbReference type="PANTHER" id="PTHR23220:SF26">
    <property type="entry name" value="INTEGRIN ALPHA-10"/>
    <property type="match status" value="1"/>
</dbReference>
<dbReference type="Proteomes" id="UP000028990">
    <property type="component" value="Unassembled WGS sequence"/>
</dbReference>
<dbReference type="InterPro" id="IPR032695">
    <property type="entry name" value="Integrin_dom_sf"/>
</dbReference>
<feature type="region of interest" description="Disordered" evidence="20">
    <location>
        <begin position="1435"/>
        <end position="1487"/>
    </location>
</feature>
<evidence type="ECO:0000256" key="3">
    <source>
        <dbReference type="ARBA" id="ARBA00022692"/>
    </source>
</evidence>
<dbReference type="SUPFAM" id="SSF69318">
    <property type="entry name" value="Integrin alpha N-terminal domain"/>
    <property type="match status" value="1"/>
</dbReference>
<feature type="transmembrane region" description="Helical" evidence="18">
    <location>
        <begin position="1146"/>
        <end position="1172"/>
    </location>
</feature>
<evidence type="ECO:0000256" key="1">
    <source>
        <dbReference type="ARBA" id="ARBA00004479"/>
    </source>
</evidence>
<feature type="compositionally biased region" description="Basic and acidic residues" evidence="20">
    <location>
        <begin position="1588"/>
        <end position="1610"/>
    </location>
</feature>
<dbReference type="PROSITE" id="PS50088">
    <property type="entry name" value="ANK_REPEAT"/>
    <property type="match status" value="5"/>
</dbReference>
<keyword evidence="6" id="KW-0677">Repeat</keyword>
<dbReference type="FunFam" id="2.130.10.130:FF:000001">
    <property type="entry name" value="Integrin subunit alpha 10"/>
    <property type="match status" value="1"/>
</dbReference>
<dbReference type="Gene3D" id="1.25.40.20">
    <property type="entry name" value="Ankyrin repeat-containing domain"/>
    <property type="match status" value="2"/>
</dbReference>
<feature type="repeat" description="ANK" evidence="16">
    <location>
        <begin position="1246"/>
        <end position="1278"/>
    </location>
</feature>
<feature type="signal peptide" evidence="18">
    <location>
        <begin position="1"/>
        <end position="22"/>
    </location>
</feature>
<protein>
    <submittedName>
        <fullName evidence="22">Integrin alpha-10</fullName>
    </submittedName>
</protein>
<feature type="repeat" description="ANK" evidence="16">
    <location>
        <begin position="1213"/>
        <end position="1245"/>
    </location>
</feature>
<dbReference type="Pfam" id="PF20805">
    <property type="entry name" value="Integrin_A_Ig_2"/>
    <property type="match status" value="1"/>
</dbReference>
<keyword evidence="9 18" id="KW-0130">Cell adhesion</keyword>
<feature type="repeat" description="ANK" evidence="16">
    <location>
        <begin position="1345"/>
        <end position="1377"/>
    </location>
</feature>
<feature type="coiled-coil region" evidence="19">
    <location>
        <begin position="1797"/>
        <end position="2043"/>
    </location>
</feature>
<evidence type="ECO:0000256" key="7">
    <source>
        <dbReference type="ARBA" id="ARBA00022837"/>
    </source>
</evidence>
<dbReference type="GO" id="GO:0005178">
    <property type="term" value="F:integrin binding"/>
    <property type="evidence" value="ECO:0007669"/>
    <property type="project" value="TreeGrafter"/>
</dbReference>
<keyword evidence="10 18" id="KW-1133">Transmembrane helix</keyword>
<feature type="repeat" description="FG-GAP" evidence="17">
    <location>
        <begin position="472"/>
        <end position="534"/>
    </location>
</feature>
<evidence type="ECO:0000256" key="11">
    <source>
        <dbReference type="ARBA" id="ARBA00023037"/>
    </source>
</evidence>
<dbReference type="PROSITE" id="PS51470">
    <property type="entry name" value="FG_GAP"/>
    <property type="match status" value="6"/>
</dbReference>
<keyword evidence="7" id="KW-0106">Calcium</keyword>
<organism evidence="22 23">
    <name type="scientific">Fukomys damarensis</name>
    <name type="common">Damaraland mole rat</name>
    <name type="synonym">Cryptomys damarensis</name>
    <dbReference type="NCBI Taxonomy" id="885580"/>
    <lineage>
        <taxon>Eukaryota</taxon>
        <taxon>Metazoa</taxon>
        <taxon>Chordata</taxon>
        <taxon>Craniata</taxon>
        <taxon>Vertebrata</taxon>
        <taxon>Euteleostomi</taxon>
        <taxon>Mammalia</taxon>
        <taxon>Eutheria</taxon>
        <taxon>Euarchontoglires</taxon>
        <taxon>Glires</taxon>
        <taxon>Rodentia</taxon>
        <taxon>Hystricomorpha</taxon>
        <taxon>Bathyergidae</taxon>
        <taxon>Fukomys</taxon>
    </lineage>
</organism>
<evidence type="ECO:0000256" key="18">
    <source>
        <dbReference type="RuleBase" id="RU003762"/>
    </source>
</evidence>
<dbReference type="SMART" id="SM00191">
    <property type="entry name" value="Int_alpha"/>
    <property type="match status" value="5"/>
</dbReference>
<evidence type="ECO:0000256" key="9">
    <source>
        <dbReference type="ARBA" id="ARBA00022889"/>
    </source>
</evidence>
<name>A0A091DIV7_FUKDA</name>
<keyword evidence="4" id="KW-0479">Metal-binding</keyword>